<protein>
    <recommendedName>
        <fullName evidence="1">F-box domain-containing protein</fullName>
    </recommendedName>
</protein>
<keyword evidence="3" id="KW-1185">Reference proteome</keyword>
<dbReference type="OMA" id="QCAVNEV"/>
<gene>
    <name evidence="2" type="ORF">AMTR_s00013p00143880</name>
</gene>
<dbReference type="SMART" id="SM00256">
    <property type="entry name" value="FBOX"/>
    <property type="match status" value="1"/>
</dbReference>
<dbReference type="PANTHER" id="PTHR14939:SF5">
    <property type="entry name" value="F-BOX ONLY PROTEIN 22"/>
    <property type="match status" value="1"/>
</dbReference>
<reference evidence="3" key="1">
    <citation type="journal article" date="2013" name="Science">
        <title>The Amborella genome and the evolution of flowering plants.</title>
        <authorList>
            <consortium name="Amborella Genome Project"/>
        </authorList>
    </citation>
    <scope>NUCLEOTIDE SEQUENCE [LARGE SCALE GENOMIC DNA]</scope>
</reference>
<dbReference type="Proteomes" id="UP000017836">
    <property type="component" value="Unassembled WGS sequence"/>
</dbReference>
<dbReference type="Gramene" id="ERN09892">
    <property type="protein sequence ID" value="ERN09892"/>
    <property type="gene ID" value="AMTR_s00013p00143880"/>
</dbReference>
<dbReference type="InterPro" id="IPR001810">
    <property type="entry name" value="F-box_dom"/>
</dbReference>
<dbReference type="Pfam" id="PF12937">
    <property type="entry name" value="F-box-like"/>
    <property type="match status" value="1"/>
</dbReference>
<evidence type="ECO:0000313" key="2">
    <source>
        <dbReference type="EMBL" id="ERN09892.1"/>
    </source>
</evidence>
<evidence type="ECO:0000313" key="3">
    <source>
        <dbReference type="Proteomes" id="UP000017836"/>
    </source>
</evidence>
<feature type="domain" description="F-box" evidence="1">
    <location>
        <begin position="13"/>
        <end position="53"/>
    </location>
</feature>
<name>W1PIT6_AMBTC</name>
<dbReference type="SUPFAM" id="SSF81383">
    <property type="entry name" value="F-box domain"/>
    <property type="match status" value="1"/>
</dbReference>
<dbReference type="HOGENOM" id="CLU_2006968_0_0_1"/>
<sequence length="124" mass="14425">MAGELERERVASLPEELWENILGRLPAKAFAKACVTCHSWNRICNRILSRPKLLCALSVHHTLEECMDEALAKVLSEPIWPHFVMAFTGFMSSLEKAHVLVRSIIFHYDTYFTYLQWLWFTIAK</sequence>
<organism evidence="2 3">
    <name type="scientific">Amborella trichopoda</name>
    <dbReference type="NCBI Taxonomy" id="13333"/>
    <lineage>
        <taxon>Eukaryota</taxon>
        <taxon>Viridiplantae</taxon>
        <taxon>Streptophyta</taxon>
        <taxon>Embryophyta</taxon>
        <taxon>Tracheophyta</taxon>
        <taxon>Spermatophyta</taxon>
        <taxon>Magnoliopsida</taxon>
        <taxon>Amborellales</taxon>
        <taxon>Amborellaceae</taxon>
        <taxon>Amborella</taxon>
    </lineage>
</organism>
<proteinExistence type="predicted"/>
<evidence type="ECO:0000259" key="1">
    <source>
        <dbReference type="SMART" id="SM00256"/>
    </source>
</evidence>
<dbReference type="EMBL" id="KI392979">
    <property type="protein sequence ID" value="ERN09892.1"/>
    <property type="molecule type" value="Genomic_DNA"/>
</dbReference>
<dbReference type="AlphaFoldDB" id="W1PIT6"/>
<dbReference type="Gene3D" id="1.20.1280.50">
    <property type="match status" value="1"/>
</dbReference>
<accession>W1PIT6</accession>
<dbReference type="InterPro" id="IPR036047">
    <property type="entry name" value="F-box-like_dom_sf"/>
</dbReference>
<dbReference type="PANTHER" id="PTHR14939">
    <property type="entry name" value="F-BOX ONLY PROTEIN 22"/>
    <property type="match status" value="1"/>
</dbReference>